<dbReference type="OrthoDB" id="4401807at2"/>
<dbReference type="InterPro" id="IPR051909">
    <property type="entry name" value="MFP_Cation_Efflux"/>
</dbReference>
<keyword evidence="3" id="KW-0472">Membrane</keyword>
<dbReference type="EMBL" id="WBJZ01000025">
    <property type="protein sequence ID" value="KAB1653089.1"/>
    <property type="molecule type" value="Genomic_DNA"/>
</dbReference>
<dbReference type="InterPro" id="IPR058627">
    <property type="entry name" value="MdtA-like_C"/>
</dbReference>
<feature type="region of interest" description="Disordered" evidence="2">
    <location>
        <begin position="207"/>
        <end position="235"/>
    </location>
</feature>
<keyword evidence="6" id="KW-1185">Reference proteome</keyword>
<sequence length="351" mass="35751">MNVWRKWIWPILKGLLVVVVIAAIAKMAFFPGGPTEEELVPTGSLADPTVTPVVATITNDLTVKGTVTQDEVQTGKIPMEGIVQEVYVNVGSAVGFGEVIASIKRETPAEPTTNADGSQTAGETKVSWDEVTAPATGTVTTLDLLPNQPVQVGQDAITVTPSQLIVAGEIPAVQRYRLTTQPTDAEVTITGGPAAFTCTDLKITSGTTPTTGGTGTGTGGGGTGTGTQATDQTKSKVTCRVPDGVEAFAGVETSMIIHGGIAENVLTIPITAVKGQAGTGTVTVVGDDGTHEERTVTLGLSDGTSVEVVDGLAETDTILQFVPGATRPPDPCEPDPATGEVSEECGAGGSL</sequence>
<comment type="caution">
    <text evidence="5">The sequence shown here is derived from an EMBL/GenBank/DDBJ whole genome shotgun (WGS) entry which is preliminary data.</text>
</comment>
<dbReference type="GO" id="GO:0060003">
    <property type="term" value="P:copper ion export"/>
    <property type="evidence" value="ECO:0007669"/>
    <property type="project" value="TreeGrafter"/>
</dbReference>
<dbReference type="PANTHER" id="PTHR30097">
    <property type="entry name" value="CATION EFFLUX SYSTEM PROTEIN CUSB"/>
    <property type="match status" value="1"/>
</dbReference>
<evidence type="ECO:0000256" key="3">
    <source>
        <dbReference type="SAM" id="Phobius"/>
    </source>
</evidence>
<dbReference type="GO" id="GO:0030313">
    <property type="term" value="C:cell envelope"/>
    <property type="evidence" value="ECO:0007669"/>
    <property type="project" value="TreeGrafter"/>
</dbReference>
<evidence type="ECO:0000313" key="5">
    <source>
        <dbReference type="EMBL" id="KAB1653089.1"/>
    </source>
</evidence>
<name>A0A7J5BMZ8_9MICO</name>
<dbReference type="AlphaFoldDB" id="A0A7J5BMZ8"/>
<evidence type="ECO:0000313" key="6">
    <source>
        <dbReference type="Proteomes" id="UP000467240"/>
    </source>
</evidence>
<gene>
    <name evidence="5" type="ORF">F8O01_15615</name>
</gene>
<proteinExistence type="predicted"/>
<dbReference type="Gene3D" id="2.40.50.100">
    <property type="match status" value="1"/>
</dbReference>
<feature type="compositionally biased region" description="Gly residues" evidence="2">
    <location>
        <begin position="212"/>
        <end position="225"/>
    </location>
</feature>
<reference evidence="5 6" key="1">
    <citation type="submission" date="2019-09" db="EMBL/GenBank/DDBJ databases">
        <title>Phylogeny of genus Pseudoclavibacter and closely related genus.</title>
        <authorList>
            <person name="Li Y."/>
        </authorList>
    </citation>
    <scope>NUCLEOTIDE SEQUENCE [LARGE SCALE GENOMIC DNA]</scope>
    <source>
        <strain evidence="5 6">DSM 23821</strain>
    </source>
</reference>
<feature type="transmembrane region" description="Helical" evidence="3">
    <location>
        <begin position="7"/>
        <end position="29"/>
    </location>
</feature>
<organism evidence="5 6">
    <name type="scientific">Pseudoclavibacter chungangensis</name>
    <dbReference type="NCBI Taxonomy" id="587635"/>
    <lineage>
        <taxon>Bacteria</taxon>
        <taxon>Bacillati</taxon>
        <taxon>Actinomycetota</taxon>
        <taxon>Actinomycetes</taxon>
        <taxon>Micrococcales</taxon>
        <taxon>Microbacteriaceae</taxon>
        <taxon>Pseudoclavibacter</taxon>
    </lineage>
</organism>
<keyword evidence="3" id="KW-1133">Transmembrane helix</keyword>
<evidence type="ECO:0000256" key="2">
    <source>
        <dbReference type="SAM" id="MobiDB-lite"/>
    </source>
</evidence>
<dbReference type="Gene3D" id="2.40.420.20">
    <property type="match status" value="1"/>
</dbReference>
<keyword evidence="3" id="KW-0812">Transmembrane</keyword>
<keyword evidence="1" id="KW-0813">Transport</keyword>
<dbReference type="Pfam" id="PF25967">
    <property type="entry name" value="RND-MFP_C"/>
    <property type="match status" value="1"/>
</dbReference>
<protein>
    <submittedName>
        <fullName evidence="5">Efflux RND transporter periplasmic adaptor subunit</fullName>
    </submittedName>
</protein>
<evidence type="ECO:0000256" key="1">
    <source>
        <dbReference type="ARBA" id="ARBA00022448"/>
    </source>
</evidence>
<dbReference type="Proteomes" id="UP000467240">
    <property type="component" value="Unassembled WGS sequence"/>
</dbReference>
<dbReference type="RefSeq" id="WP_158041843.1">
    <property type="nucleotide sequence ID" value="NZ_JACCFV010000001.1"/>
</dbReference>
<dbReference type="GO" id="GO:0015679">
    <property type="term" value="P:plasma membrane copper ion transport"/>
    <property type="evidence" value="ECO:0007669"/>
    <property type="project" value="TreeGrafter"/>
</dbReference>
<evidence type="ECO:0000259" key="4">
    <source>
        <dbReference type="Pfam" id="PF25967"/>
    </source>
</evidence>
<dbReference type="PANTHER" id="PTHR30097:SF4">
    <property type="entry name" value="SLR6042 PROTEIN"/>
    <property type="match status" value="1"/>
</dbReference>
<accession>A0A7J5BMZ8</accession>
<feature type="region of interest" description="Disordered" evidence="2">
    <location>
        <begin position="324"/>
        <end position="351"/>
    </location>
</feature>
<feature type="domain" description="Multidrug resistance protein MdtA-like C-terminal permuted SH3" evidence="4">
    <location>
        <begin position="264"/>
        <end position="316"/>
    </location>
</feature>